<evidence type="ECO:0008006" key="8">
    <source>
        <dbReference type="Google" id="ProtNLM"/>
    </source>
</evidence>
<comment type="subcellular location">
    <subcellularLocation>
        <location evidence="1">Nucleus</location>
    </subcellularLocation>
</comment>
<feature type="domain" description="Cleavage stimulation factor subunit 2 hinge" evidence="5">
    <location>
        <begin position="8"/>
        <end position="57"/>
    </location>
</feature>
<protein>
    <recommendedName>
        <fullName evidence="8">Cleavage stimulation factor subunit 2 hinge domain-containing protein</fullName>
    </recommendedName>
</protein>
<gene>
    <name evidence="6" type="ORF">AAF712_007566</name>
</gene>
<dbReference type="InterPro" id="IPR025742">
    <property type="entry name" value="CSTF2_hinge"/>
</dbReference>
<feature type="compositionally biased region" description="Low complexity" evidence="3">
    <location>
        <begin position="118"/>
        <end position="135"/>
    </location>
</feature>
<keyword evidence="2" id="KW-0539">Nucleus</keyword>
<evidence type="ECO:0000259" key="5">
    <source>
        <dbReference type="Pfam" id="PF14327"/>
    </source>
</evidence>
<comment type="caution">
    <text evidence="6">The sequence shown here is derived from an EMBL/GenBank/DDBJ whole genome shotgun (WGS) entry which is preliminary data.</text>
</comment>
<dbReference type="Pfam" id="PF14304">
    <property type="entry name" value="CSTF_C"/>
    <property type="match status" value="1"/>
</dbReference>
<evidence type="ECO:0000256" key="1">
    <source>
        <dbReference type="ARBA" id="ARBA00004123"/>
    </source>
</evidence>
<evidence type="ECO:0000259" key="4">
    <source>
        <dbReference type="Pfam" id="PF14304"/>
    </source>
</evidence>
<name>A0ABR2ZYX5_9AGAR</name>
<feature type="domain" description="Transcription termination and cleavage factor C-terminal" evidence="4">
    <location>
        <begin position="193"/>
        <end position="224"/>
    </location>
</feature>
<feature type="compositionally biased region" description="Low complexity" evidence="3">
    <location>
        <begin position="70"/>
        <end position="80"/>
    </location>
</feature>
<feature type="compositionally biased region" description="Low complexity" evidence="3">
    <location>
        <begin position="161"/>
        <end position="175"/>
    </location>
</feature>
<organism evidence="6 7">
    <name type="scientific">Marasmius tenuissimus</name>
    <dbReference type="NCBI Taxonomy" id="585030"/>
    <lineage>
        <taxon>Eukaryota</taxon>
        <taxon>Fungi</taxon>
        <taxon>Dikarya</taxon>
        <taxon>Basidiomycota</taxon>
        <taxon>Agaricomycotina</taxon>
        <taxon>Agaricomycetes</taxon>
        <taxon>Agaricomycetidae</taxon>
        <taxon>Agaricales</taxon>
        <taxon>Marasmiineae</taxon>
        <taxon>Marasmiaceae</taxon>
        <taxon>Marasmius</taxon>
    </lineage>
</organism>
<feature type="compositionally biased region" description="Gly residues" evidence="3">
    <location>
        <begin position="136"/>
        <end position="146"/>
    </location>
</feature>
<dbReference type="InterPro" id="IPR026896">
    <property type="entry name" value="CSTF_C"/>
</dbReference>
<evidence type="ECO:0000313" key="6">
    <source>
        <dbReference type="EMBL" id="KAL0065502.1"/>
    </source>
</evidence>
<dbReference type="EMBL" id="JBBXMP010000047">
    <property type="protein sequence ID" value="KAL0065502.1"/>
    <property type="molecule type" value="Genomic_DNA"/>
</dbReference>
<dbReference type="Proteomes" id="UP001437256">
    <property type="component" value="Unassembled WGS sequence"/>
</dbReference>
<feature type="compositionally biased region" description="Pro residues" evidence="3">
    <location>
        <begin position="100"/>
        <end position="109"/>
    </location>
</feature>
<proteinExistence type="predicted"/>
<evidence type="ECO:0000256" key="2">
    <source>
        <dbReference type="ARBA" id="ARBA00023242"/>
    </source>
</evidence>
<evidence type="ECO:0000256" key="3">
    <source>
        <dbReference type="SAM" id="MobiDB-lite"/>
    </source>
</evidence>
<evidence type="ECO:0000313" key="7">
    <source>
        <dbReference type="Proteomes" id="UP001437256"/>
    </source>
</evidence>
<reference evidence="6 7" key="1">
    <citation type="submission" date="2024-05" db="EMBL/GenBank/DDBJ databases">
        <title>A draft genome resource for the thread blight pathogen Marasmius tenuissimus strain MS-2.</title>
        <authorList>
            <person name="Yulfo-Soto G.E."/>
            <person name="Baruah I.K."/>
            <person name="Amoako-Attah I."/>
            <person name="Bukari Y."/>
            <person name="Meinhardt L.W."/>
            <person name="Bailey B.A."/>
            <person name="Cohen S.P."/>
        </authorList>
    </citation>
    <scope>NUCLEOTIDE SEQUENCE [LARGE SCALE GENOMIC DNA]</scope>
    <source>
        <strain evidence="6 7">MS-2</strain>
    </source>
</reference>
<dbReference type="InterPro" id="IPR038192">
    <property type="entry name" value="CSTF_C_sf"/>
</dbReference>
<feature type="region of interest" description="Disordered" evidence="3">
    <location>
        <begin position="70"/>
        <end position="175"/>
    </location>
</feature>
<dbReference type="Gene3D" id="1.10.20.70">
    <property type="entry name" value="Transcription termination and cleavage factor, C-terminal domain"/>
    <property type="match status" value="1"/>
</dbReference>
<keyword evidence="7" id="KW-1185">Reference proteome</keyword>
<dbReference type="PANTHER" id="PTHR45735">
    <property type="entry name" value="CLEAVAGE STIMULATION FACTOR SUBUNIT 2"/>
    <property type="match status" value="1"/>
</dbReference>
<sequence length="230" mass="24052">MAAPQGSENQLLELILQLKKTTPTAAKQILNSQPQIAYAVIALLVSMNAIDIEVFKKTLGDFAAQQAASAQAGPSTSQTAPAIPPHMQQQSHYRTATPPAATPTPPVTQPQPGYGHNGYSQPQGYGYSSAQYGGQSSQGGGYGNGGYQSRYGHGQQGAGHTPSSSTPQAPAQAQASVLSQLNPAILDAIPEDQKSMIIHVLSLTPEAISKLSPQDRANVMQLRTTLGLPQ</sequence>
<dbReference type="PANTHER" id="PTHR45735:SF2">
    <property type="entry name" value="CLEAVAGE STIMULATION FACTOR SUBUNIT 2"/>
    <property type="match status" value="1"/>
</dbReference>
<dbReference type="Pfam" id="PF14327">
    <property type="entry name" value="CSTF2_hinge"/>
    <property type="match status" value="1"/>
</dbReference>
<accession>A0ABR2ZYX5</accession>